<evidence type="ECO:0000313" key="3">
    <source>
        <dbReference type="Proteomes" id="UP000784294"/>
    </source>
</evidence>
<evidence type="ECO:0000313" key="2">
    <source>
        <dbReference type="EMBL" id="VEL23734.1"/>
    </source>
</evidence>
<protein>
    <submittedName>
        <fullName evidence="2">Uncharacterized protein</fullName>
    </submittedName>
</protein>
<organism evidence="2 3">
    <name type="scientific">Protopolystoma xenopodis</name>
    <dbReference type="NCBI Taxonomy" id="117903"/>
    <lineage>
        <taxon>Eukaryota</taxon>
        <taxon>Metazoa</taxon>
        <taxon>Spiralia</taxon>
        <taxon>Lophotrochozoa</taxon>
        <taxon>Platyhelminthes</taxon>
        <taxon>Monogenea</taxon>
        <taxon>Polyopisthocotylea</taxon>
        <taxon>Polystomatidea</taxon>
        <taxon>Polystomatidae</taxon>
        <taxon>Protopolystoma</taxon>
    </lineage>
</organism>
<comment type="caution">
    <text evidence="2">The sequence shown here is derived from an EMBL/GenBank/DDBJ whole genome shotgun (WGS) entry which is preliminary data.</text>
</comment>
<accession>A0A448WZ43</accession>
<evidence type="ECO:0000256" key="1">
    <source>
        <dbReference type="SAM" id="MobiDB-lite"/>
    </source>
</evidence>
<sequence>MREVARTVKLDDGGGMGSNNSVAAVPRQVDWDASAKCDWLAGRTPTNGRLDLLTRSSGPSGGMDEWQVGKSGPHRVNFCPI</sequence>
<keyword evidence="3" id="KW-1185">Reference proteome</keyword>
<dbReference type="Proteomes" id="UP000784294">
    <property type="component" value="Unassembled WGS sequence"/>
</dbReference>
<feature type="region of interest" description="Disordered" evidence="1">
    <location>
        <begin position="1"/>
        <end position="22"/>
    </location>
</feature>
<proteinExistence type="predicted"/>
<dbReference type="AlphaFoldDB" id="A0A448WZ43"/>
<dbReference type="EMBL" id="CAAALY010063600">
    <property type="protein sequence ID" value="VEL23734.1"/>
    <property type="molecule type" value="Genomic_DNA"/>
</dbReference>
<feature type="compositionally biased region" description="Basic and acidic residues" evidence="1">
    <location>
        <begin position="1"/>
        <end position="12"/>
    </location>
</feature>
<name>A0A448WZ43_9PLAT</name>
<gene>
    <name evidence="2" type="ORF">PXEA_LOCUS17174</name>
</gene>
<reference evidence="2" key="1">
    <citation type="submission" date="2018-11" db="EMBL/GenBank/DDBJ databases">
        <authorList>
            <consortium name="Pathogen Informatics"/>
        </authorList>
    </citation>
    <scope>NUCLEOTIDE SEQUENCE</scope>
</reference>